<evidence type="ECO:0000259" key="10">
    <source>
        <dbReference type="Pfam" id="PF04290"/>
    </source>
</evidence>
<comment type="function">
    <text evidence="9">Part of the tripartite ATP-independent periplasmic (TRAP) transport system.</text>
</comment>
<comment type="caution">
    <text evidence="11">The sequence shown here is derived from an EMBL/GenBank/DDBJ whole genome shotgun (WGS) entry which is preliminary data.</text>
</comment>
<keyword evidence="7 9" id="KW-0472">Membrane</keyword>
<evidence type="ECO:0000256" key="4">
    <source>
        <dbReference type="ARBA" id="ARBA00022519"/>
    </source>
</evidence>
<keyword evidence="3" id="KW-1003">Cell membrane</keyword>
<accession>A0ABP9M3N4</accession>
<comment type="similarity">
    <text evidence="8 9">Belongs to the TRAP transporter small permease family.</text>
</comment>
<dbReference type="Proteomes" id="UP001500227">
    <property type="component" value="Unassembled WGS sequence"/>
</dbReference>
<evidence type="ECO:0000256" key="1">
    <source>
        <dbReference type="ARBA" id="ARBA00004429"/>
    </source>
</evidence>
<evidence type="ECO:0000256" key="3">
    <source>
        <dbReference type="ARBA" id="ARBA00022475"/>
    </source>
</evidence>
<dbReference type="Pfam" id="PF04290">
    <property type="entry name" value="DctQ"/>
    <property type="match status" value="1"/>
</dbReference>
<protein>
    <recommendedName>
        <fullName evidence="9">TRAP transporter small permease protein</fullName>
    </recommendedName>
</protein>
<evidence type="ECO:0000256" key="5">
    <source>
        <dbReference type="ARBA" id="ARBA00022692"/>
    </source>
</evidence>
<keyword evidence="6 9" id="KW-1133">Transmembrane helix</keyword>
<dbReference type="PANTHER" id="PTHR35011">
    <property type="entry name" value="2,3-DIKETO-L-GULONATE TRAP TRANSPORTER SMALL PERMEASE PROTEIN YIAM"/>
    <property type="match status" value="1"/>
</dbReference>
<keyword evidence="4 9" id="KW-0997">Cell inner membrane</keyword>
<name>A0ABP9M3N4_9BURK</name>
<evidence type="ECO:0000256" key="2">
    <source>
        <dbReference type="ARBA" id="ARBA00022448"/>
    </source>
</evidence>
<keyword evidence="5 9" id="KW-0812">Transmembrane</keyword>
<comment type="subcellular location">
    <subcellularLocation>
        <location evidence="1 9">Cell inner membrane</location>
        <topology evidence="1 9">Multi-pass membrane protein</topology>
    </subcellularLocation>
</comment>
<dbReference type="InterPro" id="IPR007387">
    <property type="entry name" value="TRAP_DctQ"/>
</dbReference>
<organism evidence="11 12">
    <name type="scientific">Paenalcaligenes hermetiae</name>
    <dbReference type="NCBI Taxonomy" id="1157987"/>
    <lineage>
        <taxon>Bacteria</taxon>
        <taxon>Pseudomonadati</taxon>
        <taxon>Pseudomonadota</taxon>
        <taxon>Betaproteobacteria</taxon>
        <taxon>Burkholderiales</taxon>
        <taxon>Alcaligenaceae</taxon>
        <taxon>Paenalcaligenes</taxon>
    </lineage>
</organism>
<evidence type="ECO:0000256" key="8">
    <source>
        <dbReference type="ARBA" id="ARBA00038436"/>
    </source>
</evidence>
<feature type="transmembrane region" description="Helical" evidence="9">
    <location>
        <begin position="141"/>
        <end position="165"/>
    </location>
</feature>
<evidence type="ECO:0000256" key="6">
    <source>
        <dbReference type="ARBA" id="ARBA00022989"/>
    </source>
</evidence>
<evidence type="ECO:0000256" key="7">
    <source>
        <dbReference type="ARBA" id="ARBA00023136"/>
    </source>
</evidence>
<proteinExistence type="inferred from homology"/>
<comment type="subunit">
    <text evidence="9">The complex comprises the extracytoplasmic solute receptor protein and the two transmembrane proteins.</text>
</comment>
<sequence length="171" mass="18551">MDNDDLIGMELPRSQGGLARLIEILLDTLCASLLILMTGITTIDVVGRYFFHAPIYGAYESNELLLGILVFAALPRVTWHQKHLTVTALSTALSPRMQLAQQRILSLISGLCLLVLSYFLWQHGAQLASYGDMSNALSLPLAPFAYVIAVLTAISALAALAHVFLPSTPQT</sequence>
<reference evidence="12" key="1">
    <citation type="journal article" date="2019" name="Int. J. Syst. Evol. Microbiol.">
        <title>The Global Catalogue of Microorganisms (GCM) 10K type strain sequencing project: providing services to taxonomists for standard genome sequencing and annotation.</title>
        <authorList>
            <consortium name="The Broad Institute Genomics Platform"/>
            <consortium name="The Broad Institute Genome Sequencing Center for Infectious Disease"/>
            <person name="Wu L."/>
            <person name="Ma J."/>
        </authorList>
    </citation>
    <scope>NUCLEOTIDE SEQUENCE [LARGE SCALE GENOMIC DNA]</scope>
    <source>
        <strain evidence="12">JCM 18423</strain>
    </source>
</reference>
<dbReference type="EMBL" id="BAABKD010000009">
    <property type="protein sequence ID" value="GAA5090546.1"/>
    <property type="molecule type" value="Genomic_DNA"/>
</dbReference>
<feature type="transmembrane region" description="Helical" evidence="9">
    <location>
        <begin position="21"/>
        <end position="43"/>
    </location>
</feature>
<gene>
    <name evidence="11" type="ORF">GCM10023337_15000</name>
</gene>
<dbReference type="RefSeq" id="WP_345370768.1">
    <property type="nucleotide sequence ID" value="NZ_BAABKD010000009.1"/>
</dbReference>
<keyword evidence="12" id="KW-1185">Reference proteome</keyword>
<dbReference type="InterPro" id="IPR055348">
    <property type="entry name" value="DctQ"/>
</dbReference>
<feature type="transmembrane region" description="Helical" evidence="9">
    <location>
        <begin position="55"/>
        <end position="74"/>
    </location>
</feature>
<feature type="domain" description="Tripartite ATP-independent periplasmic transporters DctQ component" evidence="10">
    <location>
        <begin position="37"/>
        <end position="164"/>
    </location>
</feature>
<feature type="transmembrane region" description="Helical" evidence="9">
    <location>
        <begin position="104"/>
        <end position="121"/>
    </location>
</feature>
<evidence type="ECO:0000313" key="11">
    <source>
        <dbReference type="EMBL" id="GAA5090546.1"/>
    </source>
</evidence>
<evidence type="ECO:0000256" key="9">
    <source>
        <dbReference type="RuleBase" id="RU369079"/>
    </source>
</evidence>
<dbReference type="PANTHER" id="PTHR35011:SF2">
    <property type="entry name" value="2,3-DIKETO-L-GULONATE TRAP TRANSPORTER SMALL PERMEASE PROTEIN YIAM"/>
    <property type="match status" value="1"/>
</dbReference>
<evidence type="ECO:0000313" key="12">
    <source>
        <dbReference type="Proteomes" id="UP001500227"/>
    </source>
</evidence>
<keyword evidence="2 9" id="KW-0813">Transport</keyword>